<evidence type="ECO:0000313" key="2">
    <source>
        <dbReference type="Proteomes" id="UP000789366"/>
    </source>
</evidence>
<feature type="non-terminal residue" evidence="1">
    <location>
        <position position="48"/>
    </location>
</feature>
<keyword evidence="2" id="KW-1185">Reference proteome</keyword>
<protein>
    <submittedName>
        <fullName evidence="1">1484_t:CDS:1</fullName>
    </submittedName>
</protein>
<reference evidence="1" key="1">
    <citation type="submission" date="2021-06" db="EMBL/GenBank/DDBJ databases">
        <authorList>
            <person name="Kallberg Y."/>
            <person name="Tangrot J."/>
            <person name="Rosling A."/>
        </authorList>
    </citation>
    <scope>NUCLEOTIDE SEQUENCE</scope>
    <source>
        <strain evidence="1">28 12/20/2015</strain>
    </source>
</reference>
<organism evidence="1 2">
    <name type="scientific">Cetraspora pellucida</name>
    <dbReference type="NCBI Taxonomy" id="1433469"/>
    <lineage>
        <taxon>Eukaryota</taxon>
        <taxon>Fungi</taxon>
        <taxon>Fungi incertae sedis</taxon>
        <taxon>Mucoromycota</taxon>
        <taxon>Glomeromycotina</taxon>
        <taxon>Glomeromycetes</taxon>
        <taxon>Diversisporales</taxon>
        <taxon>Gigasporaceae</taxon>
        <taxon>Cetraspora</taxon>
    </lineage>
</organism>
<feature type="non-terminal residue" evidence="1">
    <location>
        <position position="1"/>
    </location>
</feature>
<dbReference type="Proteomes" id="UP000789366">
    <property type="component" value="Unassembled WGS sequence"/>
</dbReference>
<name>A0ACA9RH09_9GLOM</name>
<gene>
    <name evidence="1" type="ORF">SPELUC_LOCUS17369</name>
</gene>
<sequence length="48" mass="5429">SGFVDPFPPPQIVEGTANSLFSKIENDDLLRRQSCDIYFCLDVHSQDN</sequence>
<proteinExistence type="predicted"/>
<accession>A0ACA9RH09</accession>
<comment type="caution">
    <text evidence="1">The sequence shown here is derived from an EMBL/GenBank/DDBJ whole genome shotgun (WGS) entry which is preliminary data.</text>
</comment>
<evidence type="ECO:0000313" key="1">
    <source>
        <dbReference type="EMBL" id="CAG8792702.1"/>
    </source>
</evidence>
<dbReference type="EMBL" id="CAJVPW010070767">
    <property type="protein sequence ID" value="CAG8792702.1"/>
    <property type="molecule type" value="Genomic_DNA"/>
</dbReference>